<evidence type="ECO:0000259" key="6">
    <source>
        <dbReference type="SMART" id="SM00922"/>
    </source>
</evidence>
<dbReference type="SUPFAM" id="SSF51604">
    <property type="entry name" value="Enolase C-terminal domain-like"/>
    <property type="match status" value="1"/>
</dbReference>
<proteinExistence type="inferred from homology"/>
<name>A0ABS3M204_9BACT</name>
<comment type="caution">
    <text evidence="7">The sequence shown here is derived from an EMBL/GenBank/DDBJ whole genome shotgun (WGS) entry which is preliminary data.</text>
</comment>
<dbReference type="PROSITE" id="PS51318">
    <property type="entry name" value="TAT"/>
    <property type="match status" value="1"/>
</dbReference>
<dbReference type="InterPro" id="IPR034593">
    <property type="entry name" value="DgoD-like"/>
</dbReference>
<accession>A0ABS3M204</accession>
<dbReference type="Proteomes" id="UP000664265">
    <property type="component" value="Unassembled WGS sequence"/>
</dbReference>
<dbReference type="Gene3D" id="3.20.20.120">
    <property type="entry name" value="Enolase-like C-terminal domain"/>
    <property type="match status" value="1"/>
</dbReference>
<dbReference type="SFLD" id="SFLDG00180">
    <property type="entry name" value="muconate_cycloisomerase"/>
    <property type="match status" value="1"/>
</dbReference>
<dbReference type="Gene3D" id="3.30.390.10">
    <property type="entry name" value="Enolase-like, N-terminal domain"/>
    <property type="match status" value="1"/>
</dbReference>
<dbReference type="InterPro" id="IPR034603">
    <property type="entry name" value="Dipeptide_epimerase"/>
</dbReference>
<reference evidence="7 8" key="1">
    <citation type="submission" date="2021-01" db="EMBL/GenBank/DDBJ databases">
        <title>Prevotella A2931 sp. nov.</title>
        <authorList>
            <person name="Buhl M."/>
            <person name="Oberhettinger P."/>
        </authorList>
    </citation>
    <scope>NUCLEOTIDE SEQUENCE [LARGE SCALE GENOMIC DNA]</scope>
    <source>
        <strain evidence="7 8">A2931</strain>
    </source>
</reference>
<dbReference type="InterPro" id="IPR029065">
    <property type="entry name" value="Enolase_C-like"/>
</dbReference>
<feature type="domain" description="Mandelate racemase/muconate lactonizing enzyme C-terminal" evidence="6">
    <location>
        <begin position="181"/>
        <end position="273"/>
    </location>
</feature>
<dbReference type="PANTHER" id="PTHR48080:SF3">
    <property type="entry name" value="ENOLASE SUPERFAMILY MEMBER DDB_G0284701"/>
    <property type="match status" value="1"/>
</dbReference>
<dbReference type="InterPro" id="IPR006311">
    <property type="entry name" value="TAT_signal"/>
</dbReference>
<dbReference type="EMBL" id="JAERMS010000001">
    <property type="protein sequence ID" value="MBO1362218.1"/>
    <property type="molecule type" value="Genomic_DNA"/>
</dbReference>
<evidence type="ECO:0000256" key="5">
    <source>
        <dbReference type="RuleBase" id="RU366006"/>
    </source>
</evidence>
<dbReference type="SUPFAM" id="SSF54826">
    <property type="entry name" value="Enolase N-terminal domain-like"/>
    <property type="match status" value="1"/>
</dbReference>
<dbReference type="SFLD" id="SFLDS00001">
    <property type="entry name" value="Enolase"/>
    <property type="match status" value="1"/>
</dbReference>
<dbReference type="InterPro" id="IPR036849">
    <property type="entry name" value="Enolase-like_C_sf"/>
</dbReference>
<evidence type="ECO:0000256" key="1">
    <source>
        <dbReference type="ARBA" id="ARBA00008031"/>
    </source>
</evidence>
<dbReference type="RefSeq" id="WP_107581584.1">
    <property type="nucleotide sequence ID" value="NZ_JAERMS010000001.1"/>
</dbReference>
<evidence type="ECO:0000313" key="7">
    <source>
        <dbReference type="EMBL" id="MBO1362218.1"/>
    </source>
</evidence>
<sequence length="384" mass="42669">MTTRRDFLKKATLAAVGSALAVGKAEALTRFATPLFNINKEGRPGRLKLRFFPYELKLRHVFTVATYSRTTTPDVQVEITYEGVTGYGEASMPPYLGQTVESVCAFLSKVDLNQFDDPFQLEDILAYVDSLSPGDTAAKAAIDIALHDLTGKLLGAPWYKLWGLNKAKAPSTTFTIGIDTPEMVRRKTRECADKFNILKVKVGRDNDKEMIDAIREVTDLPIAVDANQGWKDRQQALDMIHWLKERGVVMVEQPMARERKDDIAWITERSPLPVFADEAIQRLSDIKDVEGAYTGINIKLMKCTGMREAWKMVNYARARGMKVMVGCMTETSCAVSAAAQLAPAVDFADLDGNLLISNDRFRGMEVVKGKITLPDRPGIGVVLR</sequence>
<dbReference type="InterPro" id="IPR013341">
    <property type="entry name" value="Mandelate_racemase_N_dom"/>
</dbReference>
<dbReference type="NCBIfam" id="TIGR01409">
    <property type="entry name" value="TAT_signal_seq"/>
    <property type="match status" value="1"/>
</dbReference>
<gene>
    <name evidence="7" type="ORF">JHU38_00215</name>
</gene>
<dbReference type="InterPro" id="IPR019546">
    <property type="entry name" value="TAT_signal_bac_arc"/>
</dbReference>
<dbReference type="Pfam" id="PF02746">
    <property type="entry name" value="MR_MLE_N"/>
    <property type="match status" value="1"/>
</dbReference>
<dbReference type="InterPro" id="IPR013342">
    <property type="entry name" value="Mandelate_racemase_C"/>
</dbReference>
<dbReference type="InterPro" id="IPR029017">
    <property type="entry name" value="Enolase-like_N"/>
</dbReference>
<evidence type="ECO:0000256" key="3">
    <source>
        <dbReference type="ARBA" id="ARBA00022842"/>
    </source>
</evidence>
<dbReference type="PANTHER" id="PTHR48080">
    <property type="entry name" value="D-GALACTONATE DEHYDRATASE-RELATED"/>
    <property type="match status" value="1"/>
</dbReference>
<dbReference type="SFLD" id="SFLDF00010">
    <property type="entry name" value="dipeptide_epimerase"/>
    <property type="match status" value="1"/>
</dbReference>
<dbReference type="Pfam" id="PF13378">
    <property type="entry name" value="MR_MLE_C"/>
    <property type="match status" value="1"/>
</dbReference>
<dbReference type="CDD" id="cd03319">
    <property type="entry name" value="L-Ala-DL-Glu_epimerase"/>
    <property type="match status" value="1"/>
</dbReference>
<keyword evidence="4 5" id="KW-0413">Isomerase</keyword>
<evidence type="ECO:0000256" key="2">
    <source>
        <dbReference type="ARBA" id="ARBA00022723"/>
    </source>
</evidence>
<evidence type="ECO:0000256" key="4">
    <source>
        <dbReference type="ARBA" id="ARBA00023235"/>
    </source>
</evidence>
<keyword evidence="3 5" id="KW-0460">Magnesium</keyword>
<comment type="cofactor">
    <cofactor evidence="5">
        <name>Mg(2+)</name>
        <dbReference type="ChEBI" id="CHEBI:18420"/>
    </cofactor>
    <text evidence="5">Binds 1 Mg(2+) ion per subunit.</text>
</comment>
<dbReference type="SMART" id="SM00922">
    <property type="entry name" value="MR_MLE"/>
    <property type="match status" value="1"/>
</dbReference>
<keyword evidence="2 5" id="KW-0479">Metal-binding</keyword>
<organism evidence="7 8">
    <name type="scientific">Prevotella illustrans</name>
    <dbReference type="NCBI Taxonomy" id="2800387"/>
    <lineage>
        <taxon>Bacteria</taxon>
        <taxon>Pseudomonadati</taxon>
        <taxon>Bacteroidota</taxon>
        <taxon>Bacteroidia</taxon>
        <taxon>Bacteroidales</taxon>
        <taxon>Prevotellaceae</taxon>
        <taxon>Prevotella</taxon>
    </lineage>
</organism>
<comment type="similarity">
    <text evidence="1 5">Belongs to the mandelate racemase/muconate lactonizing enzyme family.</text>
</comment>
<evidence type="ECO:0000313" key="8">
    <source>
        <dbReference type="Proteomes" id="UP000664265"/>
    </source>
</evidence>
<dbReference type="EC" id="5.1.1.-" evidence="5"/>
<protein>
    <recommendedName>
        <fullName evidence="5">Dipeptide epimerase</fullName>
        <ecNumber evidence="5">5.1.1.-</ecNumber>
    </recommendedName>
</protein>
<keyword evidence="8" id="KW-1185">Reference proteome</keyword>